<proteinExistence type="predicted"/>
<name>A0ABY7QTH6_9FIRM</name>
<dbReference type="Proteomes" id="UP001210339">
    <property type="component" value="Chromosome"/>
</dbReference>
<evidence type="ECO:0000313" key="2">
    <source>
        <dbReference type="Proteomes" id="UP001210339"/>
    </source>
</evidence>
<dbReference type="Pfam" id="PF12646">
    <property type="entry name" value="DUF3783"/>
    <property type="match status" value="1"/>
</dbReference>
<evidence type="ECO:0000313" key="1">
    <source>
        <dbReference type="EMBL" id="WBW50089.1"/>
    </source>
</evidence>
<sequence>MNKQFFYYGFSPEREAVLQAIAASFDIDAMAIDDEDTNQKVGYIFGMEGFERTEGDGEAHSAEFVIFSSFDRNEMGQFLMALKEEGIVIPFKCVLTETNAAWTLSYLMAHVADEHETVLMYNDLSKLIKQAQGALDQNYDEALYHAIGYALSIRELTDLDKDDITVRYNKLEEVLRAHK</sequence>
<keyword evidence="2" id="KW-1185">Reference proteome</keyword>
<accession>A0ABY7QTH6</accession>
<dbReference type="RefSeq" id="WP_271191620.1">
    <property type="nucleotide sequence ID" value="NZ_CP115667.1"/>
</dbReference>
<dbReference type="EMBL" id="CP115667">
    <property type="protein sequence ID" value="WBW50089.1"/>
    <property type="molecule type" value="Genomic_DNA"/>
</dbReference>
<organism evidence="1 2">
    <name type="scientific">Peptoniphilus equinus</name>
    <dbReference type="NCBI Taxonomy" id="3016343"/>
    <lineage>
        <taxon>Bacteria</taxon>
        <taxon>Bacillati</taxon>
        <taxon>Bacillota</taxon>
        <taxon>Tissierellia</taxon>
        <taxon>Tissierellales</taxon>
        <taxon>Peptoniphilaceae</taxon>
        <taxon>Peptoniphilus</taxon>
    </lineage>
</organism>
<dbReference type="InterPro" id="IPR016621">
    <property type="entry name" value="UCP014543"/>
</dbReference>
<gene>
    <name evidence="1" type="ORF">O6R05_00570</name>
</gene>
<reference evidence="1 2" key="1">
    <citation type="submission" date="2023-01" db="EMBL/GenBank/DDBJ databases">
        <authorList>
            <person name="Lee S.H."/>
            <person name="Jung H.S."/>
            <person name="Yun J.U."/>
        </authorList>
    </citation>
    <scope>NUCLEOTIDE SEQUENCE [LARGE SCALE GENOMIC DNA]</scope>
    <source>
        <strain evidence="1 2">CBA3646</strain>
    </source>
</reference>
<protein>
    <submittedName>
        <fullName evidence="1">DUF3783 domain-containing protein</fullName>
    </submittedName>
</protein>